<keyword evidence="2" id="KW-1185">Reference proteome</keyword>
<reference evidence="1 2" key="1">
    <citation type="submission" date="2019-06" db="EMBL/GenBank/DDBJ databases">
        <title>A novel bacterium of genus Marinomonas, isolated from coastal sand.</title>
        <authorList>
            <person name="Huang H."/>
            <person name="Mo K."/>
            <person name="Hu Y."/>
        </authorList>
    </citation>
    <scope>NUCLEOTIDE SEQUENCE [LARGE SCALE GENOMIC DNA]</scope>
    <source>
        <strain evidence="1 2">HB171799</strain>
    </source>
</reference>
<evidence type="ECO:0000313" key="1">
    <source>
        <dbReference type="EMBL" id="TPE51313.1"/>
    </source>
</evidence>
<dbReference type="OrthoDB" id="5600793at2"/>
<dbReference type="Pfam" id="PF11197">
    <property type="entry name" value="DUF2835"/>
    <property type="match status" value="1"/>
</dbReference>
<name>A0A501WNJ5_9GAMM</name>
<evidence type="ECO:0000313" key="2">
    <source>
        <dbReference type="Proteomes" id="UP000315901"/>
    </source>
</evidence>
<comment type="caution">
    <text evidence="1">The sequence shown here is derived from an EMBL/GenBank/DDBJ whole genome shotgun (WGS) entry which is preliminary data.</text>
</comment>
<dbReference type="InterPro" id="IPR021363">
    <property type="entry name" value="DUF2835"/>
</dbReference>
<dbReference type="RefSeq" id="WP_140588840.1">
    <property type="nucleotide sequence ID" value="NZ_VFRR01000016.1"/>
</dbReference>
<dbReference type="AlphaFoldDB" id="A0A501WNJ5"/>
<organism evidence="1 2">
    <name type="scientific">Maribrevibacterium harenarium</name>
    <dbReference type="NCBI Taxonomy" id="2589817"/>
    <lineage>
        <taxon>Bacteria</taxon>
        <taxon>Pseudomonadati</taxon>
        <taxon>Pseudomonadota</taxon>
        <taxon>Gammaproteobacteria</taxon>
        <taxon>Oceanospirillales</taxon>
        <taxon>Oceanospirillaceae</taxon>
        <taxon>Maribrevibacterium</taxon>
    </lineage>
</organism>
<accession>A0A501WNJ5</accession>
<gene>
    <name evidence="1" type="ORF">FJM67_09740</name>
</gene>
<protein>
    <submittedName>
        <fullName evidence="1">DUF2835 family protein</fullName>
    </submittedName>
</protein>
<sequence>MTKIVVDVSLPAYKYKEMYKGSVKGLVVQSRDGRKIQLPLLAFQQFVTMQGVYGSFEVEFDDNKKLVGITKLR</sequence>
<dbReference type="Proteomes" id="UP000315901">
    <property type="component" value="Unassembled WGS sequence"/>
</dbReference>
<proteinExistence type="predicted"/>
<dbReference type="EMBL" id="VFRR01000016">
    <property type="protein sequence ID" value="TPE51313.1"/>
    <property type="molecule type" value="Genomic_DNA"/>
</dbReference>